<dbReference type="InterPro" id="IPR041657">
    <property type="entry name" value="HTH_17"/>
</dbReference>
<dbReference type="InterPro" id="IPR009061">
    <property type="entry name" value="DNA-bd_dom_put_sf"/>
</dbReference>
<dbReference type="SUPFAM" id="SSF46955">
    <property type="entry name" value="Putative DNA-binding domain"/>
    <property type="match status" value="1"/>
</dbReference>
<dbReference type="AlphaFoldDB" id="A0A0S4TZZ2"/>
<sequence length="127" mass="14495">MQLHELASKYTQDAFVTQLISAKQLADKLGVSVWTLEDLIIRGVVPPHIKLGRLRRWDSTQVDAWLQGAFQTHDARAAAGAGSAQSVDQVRLRRLHTIFVQYPRFAKLLSEMRRVHTEADLWISSRF</sequence>
<reference evidence="2" key="1">
    <citation type="submission" date="2015-10" db="EMBL/GenBank/DDBJ databases">
        <authorList>
            <person name="Gilbert D.G."/>
        </authorList>
    </citation>
    <scope>NUCLEOTIDE SEQUENCE</scope>
    <source>
        <strain evidence="2">Phyl III-seqv23</strain>
    </source>
</reference>
<dbReference type="Pfam" id="PF12728">
    <property type="entry name" value="HTH_17"/>
    <property type="match status" value="1"/>
</dbReference>
<name>A0A0S4TZZ2_RALSL</name>
<organism evidence="2">
    <name type="scientific">Ralstonia solanacearum</name>
    <name type="common">Pseudomonas solanacearum</name>
    <dbReference type="NCBI Taxonomy" id="305"/>
    <lineage>
        <taxon>Bacteria</taxon>
        <taxon>Pseudomonadati</taxon>
        <taxon>Pseudomonadota</taxon>
        <taxon>Betaproteobacteria</taxon>
        <taxon>Burkholderiales</taxon>
        <taxon>Burkholderiaceae</taxon>
        <taxon>Ralstonia</taxon>
        <taxon>Ralstonia solanacearum species complex</taxon>
    </lineage>
</organism>
<dbReference type="Gene3D" id="1.10.238.160">
    <property type="match status" value="1"/>
</dbReference>
<protein>
    <submittedName>
        <fullName evidence="2">Phage transcriptional regulator (Modular protein)</fullName>
    </submittedName>
</protein>
<proteinExistence type="predicted"/>
<dbReference type="EMBL" id="LN899819">
    <property type="protein sequence ID" value="CUV15560.1"/>
    <property type="molecule type" value="Genomic_DNA"/>
</dbReference>
<accession>A0A0S4TZZ2</accession>
<feature type="domain" description="Helix-turn-helix" evidence="1">
    <location>
        <begin position="20"/>
        <end position="68"/>
    </location>
</feature>
<gene>
    <name evidence="2" type="ORF">RUN39_v1_1680001</name>
</gene>
<evidence type="ECO:0000313" key="2">
    <source>
        <dbReference type="EMBL" id="CUV15560.1"/>
    </source>
</evidence>
<evidence type="ECO:0000259" key="1">
    <source>
        <dbReference type="Pfam" id="PF12728"/>
    </source>
</evidence>